<dbReference type="EMBL" id="JAGTTL010000007">
    <property type="protein sequence ID" value="KAK6319973.1"/>
    <property type="molecule type" value="Genomic_DNA"/>
</dbReference>
<protein>
    <submittedName>
        <fullName evidence="1">Uncharacterized protein</fullName>
    </submittedName>
</protein>
<gene>
    <name evidence="1" type="ORF">J4Q44_G00090800</name>
</gene>
<accession>A0AAN8LYL5</accession>
<proteinExistence type="predicted"/>
<name>A0AAN8LYL5_9TELE</name>
<evidence type="ECO:0000313" key="1">
    <source>
        <dbReference type="EMBL" id="KAK6319973.1"/>
    </source>
</evidence>
<comment type="caution">
    <text evidence="1">The sequence shown here is derived from an EMBL/GenBank/DDBJ whole genome shotgun (WGS) entry which is preliminary data.</text>
</comment>
<keyword evidence="2" id="KW-1185">Reference proteome</keyword>
<dbReference type="Proteomes" id="UP001356427">
    <property type="component" value="Unassembled WGS sequence"/>
</dbReference>
<organism evidence="1 2">
    <name type="scientific">Coregonus suidteri</name>
    <dbReference type="NCBI Taxonomy" id="861788"/>
    <lineage>
        <taxon>Eukaryota</taxon>
        <taxon>Metazoa</taxon>
        <taxon>Chordata</taxon>
        <taxon>Craniata</taxon>
        <taxon>Vertebrata</taxon>
        <taxon>Euteleostomi</taxon>
        <taxon>Actinopterygii</taxon>
        <taxon>Neopterygii</taxon>
        <taxon>Teleostei</taxon>
        <taxon>Protacanthopterygii</taxon>
        <taxon>Salmoniformes</taxon>
        <taxon>Salmonidae</taxon>
        <taxon>Coregoninae</taxon>
        <taxon>Coregonus</taxon>
    </lineage>
</organism>
<evidence type="ECO:0000313" key="2">
    <source>
        <dbReference type="Proteomes" id="UP001356427"/>
    </source>
</evidence>
<sequence>MISVSIEMIKQIKCTNQNSVFFQVKNRWLLAFSSELPSRCCVKTCRTVYTVLQ</sequence>
<dbReference type="AlphaFoldDB" id="A0AAN8LYL5"/>
<reference evidence="1 2" key="1">
    <citation type="submission" date="2021-04" db="EMBL/GenBank/DDBJ databases">
        <authorList>
            <person name="De Guttry C."/>
            <person name="Zahm M."/>
            <person name="Klopp C."/>
            <person name="Cabau C."/>
            <person name="Louis A."/>
            <person name="Berthelot C."/>
            <person name="Parey E."/>
            <person name="Roest Crollius H."/>
            <person name="Montfort J."/>
            <person name="Robinson-Rechavi M."/>
            <person name="Bucao C."/>
            <person name="Bouchez O."/>
            <person name="Gislard M."/>
            <person name="Lluch J."/>
            <person name="Milhes M."/>
            <person name="Lampietro C."/>
            <person name="Lopez Roques C."/>
            <person name="Donnadieu C."/>
            <person name="Braasch I."/>
            <person name="Desvignes T."/>
            <person name="Postlethwait J."/>
            <person name="Bobe J."/>
            <person name="Wedekind C."/>
            <person name="Guiguen Y."/>
        </authorList>
    </citation>
    <scope>NUCLEOTIDE SEQUENCE [LARGE SCALE GENOMIC DNA]</scope>
    <source>
        <strain evidence="1">Cs_M1</strain>
        <tissue evidence="1">Blood</tissue>
    </source>
</reference>